<evidence type="ECO:0000256" key="1">
    <source>
        <dbReference type="ARBA" id="ARBA00001668"/>
    </source>
</evidence>
<dbReference type="InterPro" id="IPR010663">
    <property type="entry name" value="Znf_FPG/IleRS"/>
</dbReference>
<dbReference type="SUPFAM" id="SSF46946">
    <property type="entry name" value="S13-like H2TH domain"/>
    <property type="match status" value="1"/>
</dbReference>
<evidence type="ECO:0000256" key="6">
    <source>
        <dbReference type="ARBA" id="ARBA00012720"/>
    </source>
</evidence>
<comment type="similarity">
    <text evidence="3">Belongs to the FPG family.</text>
</comment>
<dbReference type="GO" id="GO:0034039">
    <property type="term" value="F:8-oxo-7,8-dihydroguanine DNA N-glycosylase activity"/>
    <property type="evidence" value="ECO:0007669"/>
    <property type="project" value="TreeGrafter"/>
</dbReference>
<keyword evidence="17" id="KW-0326">Glycosidase</keyword>
<dbReference type="InterPro" id="IPR020629">
    <property type="entry name" value="FPG_Glyclase"/>
</dbReference>
<gene>
    <name evidence="23" type="ORF">ABB05_15140</name>
</gene>
<evidence type="ECO:0000256" key="14">
    <source>
        <dbReference type="ARBA" id="ARBA00023204"/>
    </source>
</evidence>
<dbReference type="InterPro" id="IPR015887">
    <property type="entry name" value="DNA_glyclase_Znf_dom_DNA_BS"/>
</dbReference>
<reference evidence="23 24" key="1">
    <citation type="submission" date="2015-05" db="EMBL/GenBank/DDBJ databases">
        <title>Comparison of genome.</title>
        <authorList>
            <person name="Zheng Z."/>
            <person name="Sun M."/>
        </authorList>
    </citation>
    <scope>NUCLEOTIDE SEQUENCE [LARGE SCALE GENOMIC DNA]</scope>
    <source>
        <strain evidence="23 24">G25-74</strain>
    </source>
</reference>
<keyword evidence="13" id="KW-0238">DNA-binding</keyword>
<comment type="catalytic activity">
    <reaction evidence="19">
        <text>2'-deoxyribonucleotide-(2'-deoxyribose 5'-phosphate)-2'-deoxyribonucleotide-DNA = a 3'-end 2'-deoxyribonucleotide-(2,3-dehydro-2,3-deoxyribose 5'-phosphate)-DNA + a 5'-end 5'-phospho-2'-deoxyribonucleoside-DNA + H(+)</text>
        <dbReference type="Rhea" id="RHEA:66592"/>
        <dbReference type="Rhea" id="RHEA-COMP:13180"/>
        <dbReference type="Rhea" id="RHEA-COMP:16897"/>
        <dbReference type="Rhea" id="RHEA-COMP:17067"/>
        <dbReference type="ChEBI" id="CHEBI:15378"/>
        <dbReference type="ChEBI" id="CHEBI:136412"/>
        <dbReference type="ChEBI" id="CHEBI:157695"/>
        <dbReference type="ChEBI" id="CHEBI:167181"/>
        <dbReference type="EC" id="4.2.99.18"/>
    </reaction>
</comment>
<evidence type="ECO:0000259" key="22">
    <source>
        <dbReference type="PROSITE" id="PS51068"/>
    </source>
</evidence>
<keyword evidence="8" id="KW-0479">Metal-binding</keyword>
<evidence type="ECO:0000256" key="12">
    <source>
        <dbReference type="ARBA" id="ARBA00022833"/>
    </source>
</evidence>
<evidence type="ECO:0000256" key="19">
    <source>
        <dbReference type="ARBA" id="ARBA00044632"/>
    </source>
</evidence>
<dbReference type="Pfam" id="PF06827">
    <property type="entry name" value="zf-FPG_IleRS"/>
    <property type="match status" value="1"/>
</dbReference>
<evidence type="ECO:0000256" key="18">
    <source>
        <dbReference type="ARBA" id="ARBA00030638"/>
    </source>
</evidence>
<comment type="caution">
    <text evidence="23">The sequence shown here is derived from an EMBL/GenBank/DDBJ whole genome shotgun (WGS) entry which is preliminary data.</text>
</comment>
<comment type="subunit">
    <text evidence="4">Monomer.</text>
</comment>
<evidence type="ECO:0000256" key="17">
    <source>
        <dbReference type="ARBA" id="ARBA00023295"/>
    </source>
</evidence>
<dbReference type="STRING" id="217031.ABB05_15140"/>
<organism evidence="23 24">
    <name type="scientific">Lederbergia galactosidilytica</name>
    <dbReference type="NCBI Taxonomy" id="217031"/>
    <lineage>
        <taxon>Bacteria</taxon>
        <taxon>Bacillati</taxon>
        <taxon>Bacillota</taxon>
        <taxon>Bacilli</taxon>
        <taxon>Bacillales</taxon>
        <taxon>Bacillaceae</taxon>
        <taxon>Lederbergia</taxon>
    </lineage>
</organism>
<protein>
    <recommendedName>
        <fullName evidence="7">Formamidopyrimidine-DNA glycosylase</fullName>
        <ecNumber evidence="5">3.2.2.23</ecNumber>
        <ecNumber evidence="6">4.2.99.18</ecNumber>
    </recommendedName>
    <alternativeName>
        <fullName evidence="18">DNA-(apurinic or apyrimidinic site) lyase MutM</fullName>
    </alternativeName>
</protein>
<evidence type="ECO:0000256" key="20">
    <source>
        <dbReference type="PROSITE-ProRule" id="PRU00391"/>
    </source>
</evidence>
<dbReference type="GO" id="GO:0008270">
    <property type="term" value="F:zinc ion binding"/>
    <property type="evidence" value="ECO:0007669"/>
    <property type="project" value="UniProtKB-KW"/>
</dbReference>
<dbReference type="EC" id="4.2.99.18" evidence="6"/>
<dbReference type="InterPro" id="IPR012319">
    <property type="entry name" value="FPG_cat"/>
</dbReference>
<evidence type="ECO:0000256" key="16">
    <source>
        <dbReference type="ARBA" id="ARBA00023268"/>
    </source>
</evidence>
<evidence type="ECO:0000256" key="10">
    <source>
        <dbReference type="ARBA" id="ARBA00022771"/>
    </source>
</evidence>
<dbReference type="InterPro" id="IPR015886">
    <property type="entry name" value="H2TH_FPG"/>
</dbReference>
<evidence type="ECO:0000256" key="13">
    <source>
        <dbReference type="ARBA" id="ARBA00023125"/>
    </source>
</evidence>
<keyword evidence="9" id="KW-0227">DNA damage</keyword>
<dbReference type="SUPFAM" id="SSF57716">
    <property type="entry name" value="Glucocorticoid receptor-like (DNA-binding domain)"/>
    <property type="match status" value="1"/>
</dbReference>
<evidence type="ECO:0000256" key="15">
    <source>
        <dbReference type="ARBA" id="ARBA00023239"/>
    </source>
</evidence>
<dbReference type="PROSITE" id="PS01242">
    <property type="entry name" value="ZF_FPG_1"/>
    <property type="match status" value="1"/>
</dbReference>
<dbReference type="SMART" id="SM00898">
    <property type="entry name" value="Fapy_DNA_glyco"/>
    <property type="match status" value="1"/>
</dbReference>
<evidence type="ECO:0000256" key="2">
    <source>
        <dbReference type="ARBA" id="ARBA00001947"/>
    </source>
</evidence>
<feature type="domain" description="FPG-type" evidence="21">
    <location>
        <begin position="235"/>
        <end position="269"/>
    </location>
</feature>
<dbReference type="PATRIC" id="fig|217031.6.peg.3257"/>
<dbReference type="Gene3D" id="3.20.190.10">
    <property type="entry name" value="MutM-like, N-terminal"/>
    <property type="match status" value="1"/>
</dbReference>
<dbReference type="GO" id="GO:0003684">
    <property type="term" value="F:damaged DNA binding"/>
    <property type="evidence" value="ECO:0007669"/>
    <property type="project" value="InterPro"/>
</dbReference>
<dbReference type="FunFam" id="1.10.8.50:FF:000003">
    <property type="entry name" value="Formamidopyrimidine-DNA glycosylase"/>
    <property type="match status" value="1"/>
</dbReference>
<evidence type="ECO:0000313" key="23">
    <source>
        <dbReference type="EMBL" id="OAK68422.1"/>
    </source>
</evidence>
<evidence type="ECO:0000256" key="8">
    <source>
        <dbReference type="ARBA" id="ARBA00022723"/>
    </source>
</evidence>
<dbReference type="NCBIfam" id="TIGR00577">
    <property type="entry name" value="fpg"/>
    <property type="match status" value="1"/>
</dbReference>
<dbReference type="Pfam" id="PF06831">
    <property type="entry name" value="H2TH"/>
    <property type="match status" value="1"/>
</dbReference>
<keyword evidence="16" id="KW-0511">Multifunctional enzyme</keyword>
<dbReference type="EC" id="3.2.2.23" evidence="5"/>
<proteinExistence type="inferred from homology"/>
<comment type="cofactor">
    <cofactor evidence="2">
        <name>Zn(2+)</name>
        <dbReference type="ChEBI" id="CHEBI:29105"/>
    </cofactor>
</comment>
<dbReference type="PANTHER" id="PTHR22993:SF9">
    <property type="entry name" value="FORMAMIDOPYRIMIDINE-DNA GLYCOSYLASE"/>
    <property type="match status" value="1"/>
</dbReference>
<keyword evidence="10 20" id="KW-0863">Zinc-finger</keyword>
<evidence type="ECO:0000256" key="5">
    <source>
        <dbReference type="ARBA" id="ARBA00012024"/>
    </source>
</evidence>
<sequence length="269" mass="31174">MPELPEMENYKCLLQEKIQGKQITGVVIQREKSLNLPTEEFVQRVNRQKVLGIDRRAKYLIFHLDNGDHLLLHLMLGGWLFYGNTDEKPKRTVQVQLSFGNQHLYFIGLRLGYLHELSTPQLEVQLQHLGPEPLESNFSLDRFLHLLQTKRGALKTMLLDQEFIAGIGNRYSDEILWHARLLPEKKATELEQEQKVRLFQSIQTVLRQAIQWGGYMDEAFYQGDVQTGGAKNNMNVHDREGEACPRCGNPIVKVEISSRNTFYCHICQK</sequence>
<dbReference type="PROSITE" id="PS51068">
    <property type="entry name" value="FPG_CAT"/>
    <property type="match status" value="1"/>
</dbReference>
<dbReference type="InterPro" id="IPR035937">
    <property type="entry name" value="FPG_N"/>
</dbReference>
<dbReference type="OrthoDB" id="9800855at2"/>
<dbReference type="PANTHER" id="PTHR22993">
    <property type="entry name" value="FORMAMIDOPYRIMIDINE-DNA GLYCOSYLASE"/>
    <property type="match status" value="1"/>
</dbReference>
<dbReference type="Pfam" id="PF01149">
    <property type="entry name" value="Fapy_DNA_glyco"/>
    <property type="match status" value="1"/>
</dbReference>
<dbReference type="NCBIfam" id="NF002211">
    <property type="entry name" value="PRK01103.1"/>
    <property type="match status" value="1"/>
</dbReference>
<dbReference type="PROSITE" id="PS51066">
    <property type="entry name" value="ZF_FPG_2"/>
    <property type="match status" value="1"/>
</dbReference>
<evidence type="ECO:0000256" key="3">
    <source>
        <dbReference type="ARBA" id="ARBA00009409"/>
    </source>
</evidence>
<evidence type="ECO:0000256" key="11">
    <source>
        <dbReference type="ARBA" id="ARBA00022801"/>
    </source>
</evidence>
<dbReference type="AlphaFoldDB" id="A0A177ZKE6"/>
<dbReference type="GO" id="GO:0003690">
    <property type="term" value="F:double-stranded DNA binding"/>
    <property type="evidence" value="ECO:0007669"/>
    <property type="project" value="UniProtKB-ARBA"/>
</dbReference>
<keyword evidence="15" id="KW-0456">Lyase</keyword>
<dbReference type="GO" id="GO:0140078">
    <property type="term" value="F:class I DNA-(apurinic or apyrimidinic site) endonuclease activity"/>
    <property type="evidence" value="ECO:0007669"/>
    <property type="project" value="UniProtKB-EC"/>
</dbReference>
<dbReference type="SUPFAM" id="SSF81624">
    <property type="entry name" value="N-terminal domain of MutM-like DNA repair proteins"/>
    <property type="match status" value="1"/>
</dbReference>
<dbReference type="GO" id="GO:0006284">
    <property type="term" value="P:base-excision repair"/>
    <property type="evidence" value="ECO:0007669"/>
    <property type="project" value="InterPro"/>
</dbReference>
<dbReference type="InterPro" id="IPR010979">
    <property type="entry name" value="Ribosomal_uS13-like_H2TH"/>
</dbReference>
<keyword evidence="24" id="KW-1185">Reference proteome</keyword>
<keyword evidence="11" id="KW-0378">Hydrolase</keyword>
<dbReference type="Gene3D" id="1.10.8.50">
    <property type="match status" value="1"/>
</dbReference>
<evidence type="ECO:0000313" key="24">
    <source>
        <dbReference type="Proteomes" id="UP000077881"/>
    </source>
</evidence>
<evidence type="ECO:0000256" key="9">
    <source>
        <dbReference type="ARBA" id="ARBA00022763"/>
    </source>
</evidence>
<dbReference type="SMART" id="SM01232">
    <property type="entry name" value="H2TH"/>
    <property type="match status" value="1"/>
</dbReference>
<keyword evidence="12" id="KW-0862">Zinc</keyword>
<dbReference type="RefSeq" id="WP_057988080.1">
    <property type="nucleotide sequence ID" value="NZ_LDJR01000056.1"/>
</dbReference>
<accession>A0A177ZKE6</accession>
<dbReference type="InterPro" id="IPR000214">
    <property type="entry name" value="Znf_DNA_glyclase/AP_lyase"/>
</dbReference>
<evidence type="ECO:0000259" key="21">
    <source>
        <dbReference type="PROSITE" id="PS51066"/>
    </source>
</evidence>
<dbReference type="Proteomes" id="UP000077881">
    <property type="component" value="Unassembled WGS sequence"/>
</dbReference>
<evidence type="ECO:0000256" key="4">
    <source>
        <dbReference type="ARBA" id="ARBA00011245"/>
    </source>
</evidence>
<feature type="domain" description="Formamidopyrimidine-DNA glycosylase catalytic" evidence="22">
    <location>
        <begin position="2"/>
        <end position="112"/>
    </location>
</feature>
<dbReference type="EMBL" id="LDJR01000056">
    <property type="protein sequence ID" value="OAK68422.1"/>
    <property type="molecule type" value="Genomic_DNA"/>
</dbReference>
<keyword evidence="14" id="KW-0234">DNA repair</keyword>
<comment type="catalytic activity">
    <reaction evidence="1">
        <text>Hydrolysis of DNA containing ring-opened 7-methylguanine residues, releasing 2,6-diamino-4-hydroxy-5-(N-methyl)formamidopyrimidine.</text>
        <dbReference type="EC" id="3.2.2.23"/>
    </reaction>
</comment>
<name>A0A177ZKE6_9BACI</name>
<evidence type="ECO:0000256" key="7">
    <source>
        <dbReference type="ARBA" id="ARBA00016240"/>
    </source>
</evidence>